<organism evidence="2 3">
    <name type="scientific">Protopolystoma xenopodis</name>
    <dbReference type="NCBI Taxonomy" id="117903"/>
    <lineage>
        <taxon>Eukaryota</taxon>
        <taxon>Metazoa</taxon>
        <taxon>Spiralia</taxon>
        <taxon>Lophotrochozoa</taxon>
        <taxon>Platyhelminthes</taxon>
        <taxon>Monogenea</taxon>
        <taxon>Polyopisthocotylea</taxon>
        <taxon>Polystomatidea</taxon>
        <taxon>Polystomatidae</taxon>
        <taxon>Protopolystoma</taxon>
    </lineage>
</organism>
<accession>A0A3S5AEW7</accession>
<feature type="compositionally biased region" description="Polar residues" evidence="1">
    <location>
        <begin position="181"/>
        <end position="190"/>
    </location>
</feature>
<feature type="region of interest" description="Disordered" evidence="1">
    <location>
        <begin position="239"/>
        <end position="263"/>
    </location>
</feature>
<evidence type="ECO:0000313" key="3">
    <source>
        <dbReference type="Proteomes" id="UP000784294"/>
    </source>
</evidence>
<feature type="compositionally biased region" description="Basic and acidic residues" evidence="1">
    <location>
        <begin position="250"/>
        <end position="263"/>
    </location>
</feature>
<feature type="compositionally biased region" description="Polar residues" evidence="1">
    <location>
        <begin position="160"/>
        <end position="174"/>
    </location>
</feature>
<keyword evidence="3" id="KW-1185">Reference proteome</keyword>
<feature type="region of interest" description="Disordered" evidence="1">
    <location>
        <begin position="77"/>
        <end position="218"/>
    </location>
</feature>
<evidence type="ECO:0000256" key="1">
    <source>
        <dbReference type="SAM" id="MobiDB-lite"/>
    </source>
</evidence>
<protein>
    <submittedName>
        <fullName evidence="2">Uncharacterized protein</fullName>
    </submittedName>
</protein>
<reference evidence="2" key="1">
    <citation type="submission" date="2018-11" db="EMBL/GenBank/DDBJ databases">
        <authorList>
            <consortium name="Pathogen Informatics"/>
        </authorList>
    </citation>
    <scope>NUCLEOTIDE SEQUENCE</scope>
</reference>
<comment type="caution">
    <text evidence="2">The sequence shown here is derived from an EMBL/GenBank/DDBJ whole genome shotgun (WGS) entry which is preliminary data.</text>
</comment>
<feature type="compositionally biased region" description="Acidic residues" evidence="1">
    <location>
        <begin position="122"/>
        <end position="150"/>
    </location>
</feature>
<dbReference type="Proteomes" id="UP000784294">
    <property type="component" value="Unassembled WGS sequence"/>
</dbReference>
<proteinExistence type="predicted"/>
<dbReference type="AlphaFoldDB" id="A0A3S5AEW7"/>
<sequence length="323" mass="35494">MSVTASLDDYAHSPKRAQHAVAEATGCPSPALELEQAPSLLNSLRRASLALMRIGLSAGLAENRHFVDVGVQACKTFDPPDRPRHLGPVWRRHNRRSASLTTEIGQSGRPLTPHFEEATIHDDDDDDDEDDDDDDDEDDDEDDDDDDEWGPPEFDPSLESPGQTGYSGLRTTQPELVPTTRHGNQCSPVSSYMDAMSSQASGSTASLSPGLDSPNHGEERGFYEASCLSEPVSRQCTRNVDLGKTSPCSEKLRQPKMRPHDNRFRLTRRHRHETHLLLPNNASCGEAESIVHDWSVEQNRAMKPMAKQLGRTGDSGKSGNSAC</sequence>
<gene>
    <name evidence="2" type="ORF">PXEA_LOCUS15633</name>
</gene>
<evidence type="ECO:0000313" key="2">
    <source>
        <dbReference type="EMBL" id="VEL22193.1"/>
    </source>
</evidence>
<dbReference type="EMBL" id="CAAALY010055144">
    <property type="protein sequence ID" value="VEL22193.1"/>
    <property type="molecule type" value="Genomic_DNA"/>
</dbReference>
<feature type="compositionally biased region" description="Low complexity" evidence="1">
    <location>
        <begin position="195"/>
        <end position="208"/>
    </location>
</feature>
<name>A0A3S5AEW7_9PLAT</name>